<comment type="caution">
    <text evidence="1">The sequence shown here is derived from an EMBL/GenBank/DDBJ whole genome shotgun (WGS) entry which is preliminary data.</text>
</comment>
<proteinExistence type="predicted"/>
<sequence>MSDVNPWAGLPAVSTQWIPRFGLGVCGWRLFNRRDVVKWLE</sequence>
<organism evidence="1 2">
    <name type="scientific">Gleimia europaea ACS-120-V-Col10b</name>
    <dbReference type="NCBI Taxonomy" id="883069"/>
    <lineage>
        <taxon>Bacteria</taxon>
        <taxon>Bacillati</taxon>
        <taxon>Actinomycetota</taxon>
        <taxon>Actinomycetes</taxon>
        <taxon>Actinomycetales</taxon>
        <taxon>Actinomycetaceae</taxon>
        <taxon>Gleimia</taxon>
    </lineage>
</organism>
<reference evidence="1 2" key="1">
    <citation type="submission" date="2013-05" db="EMBL/GenBank/DDBJ databases">
        <title>The Genome Sequence of Actinomyces europaeus ACS-120-V-COL10B.</title>
        <authorList>
            <consortium name="The Broad Institute Genomics Platform"/>
            <person name="Earl A."/>
            <person name="Ward D."/>
            <person name="Feldgarden M."/>
            <person name="Gevers D."/>
            <person name="Saerens B."/>
            <person name="Vaneechoutte M."/>
            <person name="Walker B."/>
            <person name="Young S."/>
            <person name="Zeng Q."/>
            <person name="Gargeya S."/>
            <person name="Fitzgerald M."/>
            <person name="Haas B."/>
            <person name="Abouelleil A."/>
            <person name="Allen A.W."/>
            <person name="Alvarado L."/>
            <person name="Arachchi H.M."/>
            <person name="Berlin A.M."/>
            <person name="Chapman S.B."/>
            <person name="Gainer-Dewar J."/>
            <person name="Goldberg J."/>
            <person name="Griggs A."/>
            <person name="Gujja S."/>
            <person name="Hansen M."/>
            <person name="Howarth C."/>
            <person name="Imamovic A."/>
            <person name="Ireland A."/>
            <person name="Larimer J."/>
            <person name="McCowan C."/>
            <person name="Murphy C."/>
            <person name="Pearson M."/>
            <person name="Poon T.W."/>
            <person name="Priest M."/>
            <person name="Roberts A."/>
            <person name="Saif S."/>
            <person name="Shea T."/>
            <person name="Sisk P."/>
            <person name="Sykes S."/>
            <person name="Wortman J."/>
            <person name="Nusbaum C."/>
            <person name="Birren B."/>
        </authorList>
    </citation>
    <scope>NUCLEOTIDE SEQUENCE [LARGE SCALE GENOMIC DNA]</scope>
    <source>
        <strain evidence="1 2">ACS-120-V-Col10b</strain>
    </source>
</reference>
<dbReference type="EMBL" id="AGWN01000001">
    <property type="protein sequence ID" value="EPD31163.1"/>
    <property type="molecule type" value="Genomic_DNA"/>
</dbReference>
<keyword evidence="2" id="KW-1185">Reference proteome</keyword>
<dbReference type="Proteomes" id="UP000014387">
    <property type="component" value="Unassembled WGS sequence"/>
</dbReference>
<evidence type="ECO:0000313" key="1">
    <source>
        <dbReference type="EMBL" id="EPD31163.1"/>
    </source>
</evidence>
<protein>
    <submittedName>
        <fullName evidence="1">Uncharacterized protein</fullName>
    </submittedName>
</protein>
<evidence type="ECO:0000313" key="2">
    <source>
        <dbReference type="Proteomes" id="UP000014387"/>
    </source>
</evidence>
<name>A0A9W5RER6_9ACTO</name>
<dbReference type="AlphaFoldDB" id="A0A9W5RER6"/>
<accession>A0A9W5RER6</accession>
<dbReference type="RefSeq" id="WP_016444274.1">
    <property type="nucleotide sequence ID" value="NZ_KE150266.1"/>
</dbReference>
<gene>
    <name evidence="1" type="ORF">HMPREF9238_00923</name>
</gene>